<reference evidence="5" key="1">
    <citation type="submission" date="2016-10" db="EMBL/GenBank/DDBJ databases">
        <authorList>
            <person name="Varghese N."/>
            <person name="Submissions S."/>
        </authorList>
    </citation>
    <scope>NUCLEOTIDE SEQUENCE [LARGE SCALE GENOMIC DNA]</scope>
    <source>
        <strain evidence="5">DSM 26471</strain>
    </source>
</reference>
<protein>
    <submittedName>
        <fullName evidence="4">Hydrogenase-1 operon protein HyaF</fullName>
    </submittedName>
</protein>
<evidence type="ECO:0000256" key="2">
    <source>
        <dbReference type="SAM" id="MobiDB-lite"/>
    </source>
</evidence>
<dbReference type="Proteomes" id="UP000199630">
    <property type="component" value="Unassembled WGS sequence"/>
</dbReference>
<dbReference type="RefSeq" id="WP_218151333.1">
    <property type="nucleotide sequence ID" value="NZ_FORH01000002.1"/>
</dbReference>
<name>A0A1I3NJV2_9RHOB</name>
<dbReference type="Pfam" id="PF04809">
    <property type="entry name" value="HupH_C"/>
    <property type="match status" value="1"/>
</dbReference>
<accession>A0A1I3NJV2</accession>
<comment type="similarity">
    <text evidence="1">Belongs to the HupH/HyaF family.</text>
</comment>
<keyword evidence="5" id="KW-1185">Reference proteome</keyword>
<dbReference type="Gene3D" id="3.30.1370.140">
    <property type="entry name" value="HupH hydrogenase expression protein, C-terminal domain"/>
    <property type="match status" value="1"/>
</dbReference>
<evidence type="ECO:0000259" key="3">
    <source>
        <dbReference type="Pfam" id="PF04809"/>
    </source>
</evidence>
<dbReference type="AlphaFoldDB" id="A0A1I3NJV2"/>
<dbReference type="InterPro" id="IPR006894">
    <property type="entry name" value="HupH_Hydgase_express_prot_C"/>
</dbReference>
<proteinExistence type="inferred from homology"/>
<feature type="region of interest" description="Disordered" evidence="2">
    <location>
        <begin position="1"/>
        <end position="50"/>
    </location>
</feature>
<dbReference type="EMBL" id="FORH01000002">
    <property type="protein sequence ID" value="SFJ09447.1"/>
    <property type="molecule type" value="Genomic_DNA"/>
</dbReference>
<organism evidence="4 5">
    <name type="scientific">Celeribacter neptunius</name>
    <dbReference type="NCBI Taxonomy" id="588602"/>
    <lineage>
        <taxon>Bacteria</taxon>
        <taxon>Pseudomonadati</taxon>
        <taxon>Pseudomonadota</taxon>
        <taxon>Alphaproteobacteria</taxon>
        <taxon>Rhodobacterales</taxon>
        <taxon>Roseobacteraceae</taxon>
        <taxon>Celeribacter</taxon>
    </lineage>
</organism>
<gene>
    <name evidence="4" type="ORF">SAMN04487991_1390</name>
</gene>
<feature type="compositionally biased region" description="Basic and acidic residues" evidence="2">
    <location>
        <begin position="8"/>
        <end position="34"/>
    </location>
</feature>
<dbReference type="InterPro" id="IPR038527">
    <property type="entry name" value="HupH_C_sf"/>
</dbReference>
<dbReference type="STRING" id="588602.SAMN04487991_1390"/>
<sequence>MSDVNGKSGDKFGGKFGGKSDDRFNDGLELKDFMPKPGQGAEAAPEPDLPETGNVVLLLNEIRHALQRLIDTGEPTTLDLSGIPMTKAETEEFDRALGEGEVRVSLDAGGPSEIIETGFAGVWRVTHRAASDASGDMVLARYIEITVIPEILLSQRPDMQRALTRLKARLELSSEEEAL</sequence>
<evidence type="ECO:0000313" key="4">
    <source>
        <dbReference type="EMBL" id="SFJ09447.1"/>
    </source>
</evidence>
<feature type="domain" description="HupH hydrogenase expression protein C-terminal" evidence="3">
    <location>
        <begin position="54"/>
        <end position="171"/>
    </location>
</feature>
<evidence type="ECO:0000313" key="5">
    <source>
        <dbReference type="Proteomes" id="UP000199630"/>
    </source>
</evidence>
<evidence type="ECO:0000256" key="1">
    <source>
        <dbReference type="ARBA" id="ARBA00010832"/>
    </source>
</evidence>